<proteinExistence type="predicted"/>
<protein>
    <recommendedName>
        <fullName evidence="3">DUF4274 domain-containing protein</fullName>
    </recommendedName>
</protein>
<evidence type="ECO:0000313" key="1">
    <source>
        <dbReference type="EMBL" id="SHK79058.1"/>
    </source>
</evidence>
<evidence type="ECO:0008006" key="3">
    <source>
        <dbReference type="Google" id="ProtNLM"/>
    </source>
</evidence>
<dbReference type="EMBL" id="FRBN01000001">
    <property type="protein sequence ID" value="SHK79058.1"/>
    <property type="molecule type" value="Genomic_DNA"/>
</dbReference>
<dbReference type="AlphaFoldDB" id="A0A1M6VC70"/>
<keyword evidence="2" id="KW-1185">Reference proteome</keyword>
<accession>A0A1M6VC70</accession>
<evidence type="ECO:0000313" key="2">
    <source>
        <dbReference type="Proteomes" id="UP000184191"/>
    </source>
</evidence>
<reference evidence="2" key="1">
    <citation type="submission" date="2016-11" db="EMBL/GenBank/DDBJ databases">
        <authorList>
            <person name="Varghese N."/>
            <person name="Submissions S."/>
        </authorList>
    </citation>
    <scope>NUCLEOTIDE SEQUENCE [LARGE SCALE GENOMIC DNA]</scope>
    <source>
        <strain evidence="2">DSM 29327</strain>
    </source>
</reference>
<dbReference type="STRING" id="1054996.SAMN05444414_101228"/>
<dbReference type="RefSeq" id="WP_073194088.1">
    <property type="nucleotide sequence ID" value="NZ_FRBN01000001.1"/>
</dbReference>
<gene>
    <name evidence="1" type="ORF">SAMN05444414_101228</name>
</gene>
<sequence length="192" mass="22213">MPTPESFNWSATTEVDHLTQARALSPDDLRAMVKTYDWAHYPDVVLGWAMAQKGIDLCSAMTAFFNGEPERFNYMPKGHVPEAHRGAARVLDNICLRINSGFYLVYPGHDPKFRDKLIKWLDFQNKDRDEGRRGRWILDECTLEPMLKDALRFDRSAEADLYQKPSLWRDLLSPILSLGVDRRLLKHKPPRG</sequence>
<name>A0A1M6VC70_9RHOB</name>
<dbReference type="OrthoDB" id="7739838at2"/>
<dbReference type="Proteomes" id="UP000184191">
    <property type="component" value="Unassembled WGS sequence"/>
</dbReference>
<organism evidence="1 2">
    <name type="scientific">Roseovarius marisflavi</name>
    <dbReference type="NCBI Taxonomy" id="1054996"/>
    <lineage>
        <taxon>Bacteria</taxon>
        <taxon>Pseudomonadati</taxon>
        <taxon>Pseudomonadota</taxon>
        <taxon>Alphaproteobacteria</taxon>
        <taxon>Rhodobacterales</taxon>
        <taxon>Roseobacteraceae</taxon>
        <taxon>Roseovarius</taxon>
    </lineage>
</organism>